<reference evidence="2 3" key="1">
    <citation type="submission" date="2024-10" db="EMBL/GenBank/DDBJ databases">
        <title>The Natural Products Discovery Center: Release of the First 8490 Sequenced Strains for Exploring Actinobacteria Biosynthetic Diversity.</title>
        <authorList>
            <person name="Kalkreuter E."/>
            <person name="Kautsar S.A."/>
            <person name="Yang D."/>
            <person name="Bader C.D."/>
            <person name="Teijaro C.N."/>
            <person name="Fluegel L."/>
            <person name="Davis C.M."/>
            <person name="Simpson J.R."/>
            <person name="Lauterbach L."/>
            <person name="Steele A.D."/>
            <person name="Gui C."/>
            <person name="Meng S."/>
            <person name="Li G."/>
            <person name="Viehrig K."/>
            <person name="Ye F."/>
            <person name="Su P."/>
            <person name="Kiefer A.F."/>
            <person name="Nichols A."/>
            <person name="Cepeda A.J."/>
            <person name="Yan W."/>
            <person name="Fan B."/>
            <person name="Jiang Y."/>
            <person name="Adhikari A."/>
            <person name="Zheng C.-J."/>
            <person name="Schuster L."/>
            <person name="Cowan T.M."/>
            <person name="Smanski M.J."/>
            <person name="Chevrette M.G."/>
            <person name="De Carvalho L.P.S."/>
            <person name="Shen B."/>
        </authorList>
    </citation>
    <scope>NUCLEOTIDE SEQUENCE [LARGE SCALE GENOMIC DNA]</scope>
    <source>
        <strain evidence="2 3">NPDC007066</strain>
    </source>
</reference>
<evidence type="ECO:0000313" key="3">
    <source>
        <dbReference type="Proteomes" id="UP001601288"/>
    </source>
</evidence>
<dbReference type="Proteomes" id="UP001601288">
    <property type="component" value="Unassembled WGS sequence"/>
</dbReference>
<feature type="region of interest" description="Disordered" evidence="1">
    <location>
        <begin position="1"/>
        <end position="99"/>
    </location>
</feature>
<evidence type="ECO:0000313" key="2">
    <source>
        <dbReference type="EMBL" id="MFE9229830.1"/>
    </source>
</evidence>
<feature type="compositionally biased region" description="Pro residues" evidence="1">
    <location>
        <begin position="1"/>
        <end position="12"/>
    </location>
</feature>
<sequence length="419" mass="45430">MSTNSTPPPDPYRTPGAGGAGATPANGSSGHVPPQQGSPSYGRSAEPGAYEQPVEPGAYAQPAPSGFGPAPAMSGPGSTQRGYPPPPNSTPDVTLDPLPIPSMTPGIAAPDAVRIGLWGAPASGKTTYLAALPIAAMQQQRHGKSNWLINGLSEDSNDFLVGNFNQLASEQRFPPPTQSPDSMSWSFNGTEAAPGLTRGRSRDVAFVLEMQDAPGEFFRTGQVDPHVLDHLTRASGLVYLFDPLLDGEPGSRSLDFFYATLNALSTRIRDDGRFDGGRLPHNVAVCVTKFDHPEIFEPAVRARWVTQDDTGSRLPRVPEHLGRAYFDWICDDFRGSTARMVRDALLSHFHPERISFYATSAIGFRLNPQNVFDYRAYANVEMVDGSPSICTPPVPINVLEPLIDLERRGRARVRRWGRR</sequence>
<comment type="caution">
    <text evidence="2">The sequence shown here is derived from an EMBL/GenBank/DDBJ whole genome shotgun (WGS) entry which is preliminary data.</text>
</comment>
<proteinExistence type="predicted"/>
<protein>
    <submittedName>
        <fullName evidence="2">Uncharacterized protein</fullName>
    </submittedName>
</protein>
<gene>
    <name evidence="2" type="ORF">ACFYM3_35625</name>
</gene>
<organism evidence="2 3">
    <name type="scientific">Streptomyces massasporeus</name>
    <dbReference type="NCBI Taxonomy" id="67324"/>
    <lineage>
        <taxon>Bacteria</taxon>
        <taxon>Bacillati</taxon>
        <taxon>Actinomycetota</taxon>
        <taxon>Actinomycetes</taxon>
        <taxon>Kitasatosporales</taxon>
        <taxon>Streptomycetaceae</taxon>
        <taxon>Streptomyces</taxon>
    </lineage>
</organism>
<keyword evidence="3" id="KW-1185">Reference proteome</keyword>
<dbReference type="RefSeq" id="WP_358290272.1">
    <property type="nucleotide sequence ID" value="NZ_JBEYGJ010000042.1"/>
</dbReference>
<dbReference type="EMBL" id="JBIAFP010000028">
    <property type="protein sequence ID" value="MFE9229830.1"/>
    <property type="molecule type" value="Genomic_DNA"/>
</dbReference>
<evidence type="ECO:0000256" key="1">
    <source>
        <dbReference type="SAM" id="MobiDB-lite"/>
    </source>
</evidence>
<name>A0ABW6LN40_9ACTN</name>
<accession>A0ABW6LN40</accession>